<evidence type="ECO:0000313" key="3">
    <source>
        <dbReference type="Proteomes" id="UP001194696"/>
    </source>
</evidence>
<name>A0ABQ7K5K5_9FUNG</name>
<accession>A0ABQ7K5K5</accession>
<protein>
    <submittedName>
        <fullName evidence="2">Uncharacterized protein</fullName>
    </submittedName>
</protein>
<evidence type="ECO:0000256" key="1">
    <source>
        <dbReference type="SAM" id="MobiDB-lite"/>
    </source>
</evidence>
<dbReference type="Gene3D" id="3.80.10.10">
    <property type="entry name" value="Ribonuclease Inhibitor"/>
    <property type="match status" value="1"/>
</dbReference>
<keyword evidence="3" id="KW-1185">Reference proteome</keyword>
<feature type="region of interest" description="Disordered" evidence="1">
    <location>
        <begin position="795"/>
        <end position="821"/>
    </location>
</feature>
<dbReference type="InterPro" id="IPR032675">
    <property type="entry name" value="LRR_dom_sf"/>
</dbReference>
<dbReference type="SUPFAM" id="SSF52047">
    <property type="entry name" value="RNI-like"/>
    <property type="match status" value="1"/>
</dbReference>
<reference evidence="2 3" key="1">
    <citation type="journal article" date="2020" name="Fungal Divers.">
        <title>Resolving the Mortierellaceae phylogeny through synthesis of multi-gene phylogenetics and phylogenomics.</title>
        <authorList>
            <person name="Vandepol N."/>
            <person name="Liber J."/>
            <person name="Desiro A."/>
            <person name="Na H."/>
            <person name="Kennedy M."/>
            <person name="Barry K."/>
            <person name="Grigoriev I.V."/>
            <person name="Miller A.N."/>
            <person name="O'Donnell K."/>
            <person name="Stajich J.E."/>
            <person name="Bonito G."/>
        </authorList>
    </citation>
    <scope>NUCLEOTIDE SEQUENCE [LARGE SCALE GENOMIC DNA]</scope>
    <source>
        <strain evidence="2 3">AD045</strain>
    </source>
</reference>
<gene>
    <name evidence="2" type="ORF">BGZ96_005567</name>
</gene>
<sequence>MYQPLETWQMTYCYPEFVTDREKFFVLVLSALLHHQQRLTGRNAASILADYGLQLVTQVEFPLFKPFLPTTQDGSSVQQEENKEGPMTVDYSKFMTVLDDYQWQYIEFYRFIRLIEMPTSLREVQEFHHGVDEIAVQATNDSESTEEQGSQSVAAGDDQEGEHTVDLQQNHDYKDLVREGISHMMLHYNFECITEYAFHVSEAVKNLPLASKLASLRHLQVYRDESLPQQHVQDTIAFIHLNKKSFPGKPCLQLGFDYRWSMYDNRVFTSMKEFRSDMFNLTKSKILLYEAVGEPEDLNIGYIPGFYGLAGNISTERLLKLDDEDQFRIDMGEGPEMEAFLKRCHRLNSIKMEVGHPYLLSWAAQHAKDHPSSALLPALDDLYLWSDRPYRFTIHALNDSMAAFSKSLGKVHIINCHEFRTQGQESNPWVLQQDLEKSQMVLTAPLANVIGNWPSPLPQLRSLKIDLRCTLTIQIGSLDQCFNLEELDLRFGSIGGGSQALVPDENDPDTDPRRQAPLDLSLFPKWTLPKLKSLCLDGTPALRFDYDSLETMSNLETLSLSCKKMVGLENQLKDIPRLSLHISHFNSASTSKEQVTAITSTYSTQDPSVLSKDGIWTRTWTLPKLKTLEMEGPPAAVFTFDWLKGCPSLTSVILTLNVHGPPQRLPLIACSPATYALSPSIEEFGSNLSGVESTATATTVVFEDDNGVFKESKLEQLHLKGPWVITASDLTALMTDYAPYLQKLSLNKIQKRDGMAVTTFVQAFKDADEICRKRYGVDWDARPGDIADYEGDVNYEEESDDKNNQDADNSAGSESDPPKDSEAVFLESATTVAAATDNLQAEKPLPGRSLLSVEVNYTISKRHRPTVALEVIDSGDADEYRRRGIRVYNFSSTLLVDKWDKAWFIRNKGTEWWDAMFAEKK</sequence>
<feature type="region of interest" description="Disordered" evidence="1">
    <location>
        <begin position="139"/>
        <end position="165"/>
    </location>
</feature>
<feature type="compositionally biased region" description="Polar residues" evidence="1">
    <location>
        <begin position="139"/>
        <end position="153"/>
    </location>
</feature>
<comment type="caution">
    <text evidence="2">The sequence shown here is derived from an EMBL/GenBank/DDBJ whole genome shotgun (WGS) entry which is preliminary data.</text>
</comment>
<proteinExistence type="predicted"/>
<dbReference type="Proteomes" id="UP001194696">
    <property type="component" value="Unassembled WGS sequence"/>
</dbReference>
<dbReference type="EMBL" id="JAAAIM010000262">
    <property type="protein sequence ID" value="KAG0291035.1"/>
    <property type="molecule type" value="Genomic_DNA"/>
</dbReference>
<evidence type="ECO:0000313" key="2">
    <source>
        <dbReference type="EMBL" id="KAG0291035.1"/>
    </source>
</evidence>
<organism evidence="2 3">
    <name type="scientific">Linnemannia gamsii</name>
    <dbReference type="NCBI Taxonomy" id="64522"/>
    <lineage>
        <taxon>Eukaryota</taxon>
        <taxon>Fungi</taxon>
        <taxon>Fungi incertae sedis</taxon>
        <taxon>Mucoromycota</taxon>
        <taxon>Mortierellomycotina</taxon>
        <taxon>Mortierellomycetes</taxon>
        <taxon>Mortierellales</taxon>
        <taxon>Mortierellaceae</taxon>
        <taxon>Linnemannia</taxon>
    </lineage>
</organism>